<protein>
    <submittedName>
        <fullName evidence="9">Protein kinase domain-containing protein</fullName>
    </submittedName>
</protein>
<evidence type="ECO:0000313" key="9">
    <source>
        <dbReference type="WBParaSite" id="HNAJ_0000983201-mRNA-1"/>
    </source>
</evidence>
<dbReference type="WBParaSite" id="HNAJ_0000983201-mRNA-1">
    <property type="protein sequence ID" value="HNAJ_0000983201-mRNA-1"/>
    <property type="gene ID" value="HNAJ_0000983201"/>
</dbReference>
<dbReference type="EMBL" id="UZAE01012763">
    <property type="protein sequence ID" value="VDO06534.1"/>
    <property type="molecule type" value="Genomic_DNA"/>
</dbReference>
<evidence type="ECO:0000313" key="7">
    <source>
        <dbReference type="EMBL" id="VDO06534.1"/>
    </source>
</evidence>
<reference evidence="9" key="1">
    <citation type="submission" date="2017-02" db="UniProtKB">
        <authorList>
            <consortium name="WormBaseParasite"/>
        </authorList>
    </citation>
    <scope>IDENTIFICATION</scope>
</reference>
<dbReference type="PANTHER" id="PTHR14030">
    <property type="entry name" value="MITOTIC CHECKPOINT SERINE/THREONINE-PROTEIN KINASE BUB1"/>
    <property type="match status" value="1"/>
</dbReference>
<keyword evidence="2" id="KW-0158">Chromosome</keyword>
<dbReference type="GO" id="GO:0004672">
    <property type="term" value="F:protein kinase activity"/>
    <property type="evidence" value="ECO:0007669"/>
    <property type="project" value="InterPro"/>
</dbReference>
<dbReference type="GO" id="GO:0005524">
    <property type="term" value="F:ATP binding"/>
    <property type="evidence" value="ECO:0007669"/>
    <property type="project" value="InterPro"/>
</dbReference>
<dbReference type="GO" id="GO:0000776">
    <property type="term" value="C:kinetochore"/>
    <property type="evidence" value="ECO:0007669"/>
    <property type="project" value="UniProtKB-KW"/>
</dbReference>
<dbReference type="PROSITE" id="PS50011">
    <property type="entry name" value="PROTEIN_KINASE_DOM"/>
    <property type="match status" value="1"/>
</dbReference>
<dbReference type="OrthoDB" id="6271877at2759"/>
<keyword evidence="4" id="KW-0137">Centromere</keyword>
<feature type="region of interest" description="Disordered" evidence="5">
    <location>
        <begin position="451"/>
        <end position="472"/>
    </location>
</feature>
<keyword evidence="8" id="KW-1185">Reference proteome</keyword>
<gene>
    <name evidence="7" type="ORF">HNAJ_LOCUS9827</name>
</gene>
<dbReference type="GO" id="GO:0007094">
    <property type="term" value="P:mitotic spindle assembly checkpoint signaling"/>
    <property type="evidence" value="ECO:0007669"/>
    <property type="project" value="InterPro"/>
</dbReference>
<feature type="domain" description="Protein kinase" evidence="6">
    <location>
        <begin position="306"/>
        <end position="692"/>
    </location>
</feature>
<reference evidence="7 8" key="2">
    <citation type="submission" date="2018-11" db="EMBL/GenBank/DDBJ databases">
        <authorList>
            <consortium name="Pathogen Informatics"/>
        </authorList>
    </citation>
    <scope>NUCLEOTIDE SEQUENCE [LARGE SCALE GENOMIC DNA]</scope>
</reference>
<proteinExistence type="predicted"/>
<comment type="subcellular location">
    <subcellularLocation>
        <location evidence="1">Chromosome</location>
        <location evidence="1">Centromere</location>
        <location evidence="1">Kinetochore</location>
    </subcellularLocation>
</comment>
<dbReference type="AlphaFoldDB" id="A0A0R3TQK7"/>
<dbReference type="InterPro" id="IPR015661">
    <property type="entry name" value="Bub1/Mad3"/>
</dbReference>
<dbReference type="Gene3D" id="1.10.510.10">
    <property type="entry name" value="Transferase(Phosphotransferase) domain 1"/>
    <property type="match status" value="1"/>
</dbReference>
<name>A0A0R3TQK7_RODNA</name>
<evidence type="ECO:0000256" key="5">
    <source>
        <dbReference type="SAM" id="MobiDB-lite"/>
    </source>
</evidence>
<organism evidence="9">
    <name type="scientific">Rodentolepis nana</name>
    <name type="common">Dwarf tapeworm</name>
    <name type="synonym">Hymenolepis nana</name>
    <dbReference type="NCBI Taxonomy" id="102285"/>
    <lineage>
        <taxon>Eukaryota</taxon>
        <taxon>Metazoa</taxon>
        <taxon>Spiralia</taxon>
        <taxon>Lophotrochozoa</taxon>
        <taxon>Platyhelminthes</taxon>
        <taxon>Cestoda</taxon>
        <taxon>Eucestoda</taxon>
        <taxon>Cyclophyllidea</taxon>
        <taxon>Hymenolepididae</taxon>
        <taxon>Rodentolepis</taxon>
    </lineage>
</organism>
<feature type="compositionally biased region" description="Acidic residues" evidence="5">
    <location>
        <begin position="179"/>
        <end position="188"/>
    </location>
</feature>
<evidence type="ECO:0000256" key="3">
    <source>
        <dbReference type="ARBA" id="ARBA00022838"/>
    </source>
</evidence>
<keyword evidence="3" id="KW-0995">Kinetochore</keyword>
<dbReference type="InterPro" id="IPR011009">
    <property type="entry name" value="Kinase-like_dom_sf"/>
</dbReference>
<dbReference type="Proteomes" id="UP000278807">
    <property type="component" value="Unassembled WGS sequence"/>
</dbReference>
<evidence type="ECO:0000259" key="6">
    <source>
        <dbReference type="PROSITE" id="PS50011"/>
    </source>
</evidence>
<evidence type="ECO:0000256" key="4">
    <source>
        <dbReference type="ARBA" id="ARBA00023328"/>
    </source>
</evidence>
<evidence type="ECO:0000256" key="1">
    <source>
        <dbReference type="ARBA" id="ARBA00004629"/>
    </source>
</evidence>
<evidence type="ECO:0000256" key="2">
    <source>
        <dbReference type="ARBA" id="ARBA00022454"/>
    </source>
</evidence>
<dbReference type="InterPro" id="IPR000719">
    <property type="entry name" value="Prot_kinase_dom"/>
</dbReference>
<feature type="region of interest" description="Disordered" evidence="5">
    <location>
        <begin position="179"/>
        <end position="198"/>
    </location>
</feature>
<accession>A0A0R3TQK7</accession>
<dbReference type="STRING" id="102285.A0A0R3TQK7"/>
<dbReference type="SUPFAM" id="SSF56112">
    <property type="entry name" value="Protein kinase-like (PK-like)"/>
    <property type="match status" value="1"/>
</dbReference>
<evidence type="ECO:0000313" key="8">
    <source>
        <dbReference type="Proteomes" id="UP000278807"/>
    </source>
</evidence>
<sequence length="727" mass="82802">MDGKNVNFGFDAKLLRDGATELCFEQAMAKARFSHFQETDLLIKHPNTCLTELPLEAFIMRHYAKNLMIKNNEEYLEFAYGDPFISSELYILRDSYFKEISDLHRKVKSANSSCQEISSSTKPLFRRRTIYFEKPPLVSDSEEEEESEDHKVPTISPRKCHLAVIQPNNRFGTILEGEETEKEEEVGAGDELRPTSRLGRNGRHLIDVSNYLLEQSTLVGGVETLETNQLEETLAATQFFSPGQVRQLLGSMLKVDEKTTVDPWCSQFVNAFWIKIAPRMRAWSSYFPIEPLSPPKTTFQFGSQYYHADRRLDSGTYGTVYLVRLLPPMLDENLPLAHVLMDTTTDGCFPEKQYLTRKSAFGEGIVRVVKIESPDSPLEFYYMREARKRVVAAFNSKKILVDIRASICPALALTHSIGRFTSILMPYFSVGLLNFLNYGLKLNKQLTAKAKRKSTKSRSSKNESFTFSDAPPPLTQKEEELVSLYLTLELLWLAEGLHTHARMIHGDIKPDNFRINDKLPVIDTSTLDDDGENYADVDDEKFITTNEGYKGPVDFISCLDSGHRTRVLVLLDFGLCIDMARFPPDTVFAVDKERSVKRSFPCIEMVTGRPWTFQLDLFNIAGVIYTLVFKRYMEVECVNGQWVPKYFPRTNRVYRAASIWREVLSALLNVKSCVPEDYPDLASLRASCETFLRENAANFNLAAEKANAIIHFLTSITSSSFSKGDEK</sequence>